<dbReference type="GO" id="GO:0006089">
    <property type="term" value="P:lactate metabolic process"/>
    <property type="evidence" value="ECO:0007669"/>
    <property type="project" value="TreeGrafter"/>
</dbReference>
<dbReference type="EMBL" id="FQXM01000006">
    <property type="protein sequence ID" value="SHH52533.1"/>
    <property type="molecule type" value="Genomic_DNA"/>
</dbReference>
<sequence length="317" mass="34870">MTNKLKKIVIIGAGHVGSHCGYSLLAQGEVDEIVFIDVDSTKGKAQAWDIADAACFMPHPTIVRFGDYQDCKNADIVVLAAGVPRKPGQTRLDTMDDSIIVMKEIVEPLKNSGFEGILICISNPADVIANYMRKHLAWPKNRVFSTGTSLDTARLKRVLQEETGADSRSIQCISMGEHGDSSMIPFSHITLGGKPLLELIKEKPEKYGHLNFDHILHRTRMIGMDVVIGKGSTEFGIGTVLADLVKAIFHDEHRVIPVSALLEGEYGEENLHIGVPAIIGKKGIEEIIELKLNTDEQKLFEESCNVIRNHIALAEKL</sequence>
<evidence type="ECO:0000259" key="10">
    <source>
        <dbReference type="Pfam" id="PF00056"/>
    </source>
</evidence>
<comment type="function">
    <text evidence="6">Catalyzes the conversion of lactate to pyruvate.</text>
</comment>
<dbReference type="PANTHER" id="PTHR43128:SF31">
    <property type="entry name" value="L-LACTATE DEHYDROGENASE"/>
    <property type="match status" value="1"/>
</dbReference>
<dbReference type="PIRSF" id="PIRSF000102">
    <property type="entry name" value="Lac_mal_DH"/>
    <property type="match status" value="1"/>
</dbReference>
<feature type="binding site" evidence="6">
    <location>
        <position position="16"/>
    </location>
    <ligand>
        <name>NAD(+)</name>
        <dbReference type="ChEBI" id="CHEBI:57540"/>
    </ligand>
</feature>
<feature type="binding site" evidence="6">
    <location>
        <begin position="151"/>
        <end position="154"/>
    </location>
    <ligand>
        <name>substrate</name>
    </ligand>
</feature>
<dbReference type="SUPFAM" id="SSF51735">
    <property type="entry name" value="NAD(P)-binding Rossmann-fold domains"/>
    <property type="match status" value="1"/>
</dbReference>
<organism evidence="12 13">
    <name type="scientific">Clostridium grantii DSM 8605</name>
    <dbReference type="NCBI Taxonomy" id="1121316"/>
    <lineage>
        <taxon>Bacteria</taxon>
        <taxon>Bacillati</taxon>
        <taxon>Bacillota</taxon>
        <taxon>Clostridia</taxon>
        <taxon>Eubacteriales</taxon>
        <taxon>Clostridiaceae</taxon>
        <taxon>Clostridium</taxon>
    </lineage>
</organism>
<dbReference type="InterPro" id="IPR022383">
    <property type="entry name" value="Lactate/malate_DH_C"/>
</dbReference>
<evidence type="ECO:0000256" key="6">
    <source>
        <dbReference type="HAMAP-Rule" id="MF_00488"/>
    </source>
</evidence>
<evidence type="ECO:0000256" key="2">
    <source>
        <dbReference type="ARBA" id="ARBA00006054"/>
    </source>
</evidence>
<dbReference type="RefSeq" id="WP_073337729.1">
    <property type="nucleotide sequence ID" value="NZ_FQXM01000006.1"/>
</dbReference>
<feature type="binding site" evidence="9">
    <location>
        <begin position="12"/>
        <end position="17"/>
    </location>
    <ligand>
        <name>NAD(+)</name>
        <dbReference type="ChEBI" id="CHEBI:57540"/>
    </ligand>
</feature>
<dbReference type="InterPro" id="IPR015955">
    <property type="entry name" value="Lactate_DH/Glyco_Ohase_4_C"/>
</dbReference>
<comment type="pathway">
    <text evidence="1 6">Fermentation; pyruvate fermentation to lactate; (S)-lactate from pyruvate: step 1/1.</text>
</comment>
<feature type="binding site" evidence="6">
    <location>
        <position position="68"/>
    </location>
    <ligand>
        <name>NAD(+)</name>
        <dbReference type="ChEBI" id="CHEBI:57540"/>
    </ligand>
</feature>
<evidence type="ECO:0000256" key="5">
    <source>
        <dbReference type="ARBA" id="ARBA00023027"/>
    </source>
</evidence>
<dbReference type="NCBIfam" id="TIGR01771">
    <property type="entry name" value="L-LDH-NAD"/>
    <property type="match status" value="1"/>
</dbReference>
<dbReference type="NCBIfam" id="NF000824">
    <property type="entry name" value="PRK00066.1"/>
    <property type="match status" value="1"/>
</dbReference>
<dbReference type="CDD" id="cd05291">
    <property type="entry name" value="HicDH_like"/>
    <property type="match status" value="1"/>
</dbReference>
<dbReference type="GO" id="GO:0005737">
    <property type="term" value="C:cytoplasm"/>
    <property type="evidence" value="ECO:0007669"/>
    <property type="project" value="UniProtKB-SubCell"/>
</dbReference>
<dbReference type="PRINTS" id="PR00086">
    <property type="entry name" value="LLDHDRGNASE"/>
</dbReference>
<feature type="binding site" evidence="6">
    <location>
        <begin position="82"/>
        <end position="83"/>
    </location>
    <ligand>
        <name>NAD(+)</name>
        <dbReference type="ChEBI" id="CHEBI:57540"/>
    </ligand>
</feature>
<dbReference type="AlphaFoldDB" id="A0A1M5TQ68"/>
<feature type="binding site" evidence="6 9">
    <location>
        <position position="37"/>
    </location>
    <ligand>
        <name>NAD(+)</name>
        <dbReference type="ChEBI" id="CHEBI:57540"/>
    </ligand>
</feature>
<feature type="active site" description="Proton acceptor" evidence="6 7">
    <location>
        <position position="178"/>
    </location>
</feature>
<comment type="subcellular location">
    <subcellularLocation>
        <location evidence="6">Cytoplasm</location>
    </subcellularLocation>
</comment>
<keyword evidence="13" id="KW-1185">Reference proteome</keyword>
<keyword evidence="4 6" id="KW-0560">Oxidoreductase</keyword>
<dbReference type="InterPro" id="IPR018177">
    <property type="entry name" value="L-lactate_DH_AS"/>
</dbReference>
<dbReference type="Pfam" id="PF00056">
    <property type="entry name" value="Ldh_1_N"/>
    <property type="match status" value="1"/>
</dbReference>
<dbReference type="GO" id="GO:0006096">
    <property type="term" value="P:glycolytic process"/>
    <property type="evidence" value="ECO:0007669"/>
    <property type="project" value="UniProtKB-UniRule"/>
</dbReference>
<keyword evidence="6" id="KW-0963">Cytoplasm</keyword>
<reference evidence="12 13" key="1">
    <citation type="submission" date="2016-11" db="EMBL/GenBank/DDBJ databases">
        <authorList>
            <person name="Jaros S."/>
            <person name="Januszkiewicz K."/>
            <person name="Wedrychowicz H."/>
        </authorList>
    </citation>
    <scope>NUCLEOTIDE SEQUENCE [LARGE SCALE GENOMIC DNA]</scope>
    <source>
        <strain evidence="12 13">DSM 8605</strain>
    </source>
</reference>
<evidence type="ECO:0000256" key="7">
    <source>
        <dbReference type="PIRSR" id="PIRSR000102-1"/>
    </source>
</evidence>
<comment type="catalytic activity">
    <reaction evidence="6">
        <text>(S)-lactate + NAD(+) = pyruvate + NADH + H(+)</text>
        <dbReference type="Rhea" id="RHEA:23444"/>
        <dbReference type="ChEBI" id="CHEBI:15361"/>
        <dbReference type="ChEBI" id="CHEBI:15378"/>
        <dbReference type="ChEBI" id="CHEBI:16651"/>
        <dbReference type="ChEBI" id="CHEBI:57540"/>
        <dbReference type="ChEBI" id="CHEBI:57945"/>
        <dbReference type="EC" id="1.1.1.27"/>
    </reaction>
</comment>
<feature type="binding site" evidence="6">
    <location>
        <begin position="123"/>
        <end position="126"/>
    </location>
    <ligand>
        <name>substrate</name>
    </ligand>
</feature>
<dbReference type="PROSITE" id="PS00064">
    <property type="entry name" value="L_LDH"/>
    <property type="match status" value="1"/>
</dbReference>
<feature type="binding site" evidence="6">
    <location>
        <position position="42"/>
    </location>
    <ligand>
        <name>NAD(+)</name>
        <dbReference type="ChEBI" id="CHEBI:57540"/>
    </ligand>
</feature>
<feature type="binding site" evidence="6">
    <location>
        <position position="146"/>
    </location>
    <ligand>
        <name>NAD(+)</name>
        <dbReference type="ChEBI" id="CHEBI:57540"/>
    </ligand>
</feature>
<evidence type="ECO:0000259" key="11">
    <source>
        <dbReference type="Pfam" id="PF02866"/>
    </source>
</evidence>
<accession>A0A1M5TQ68</accession>
<protein>
    <recommendedName>
        <fullName evidence="3 6">L-lactate dehydrogenase</fullName>
        <shortName evidence="6">L-LDH</shortName>
        <ecNumber evidence="3 6">1.1.1.27</ecNumber>
    </recommendedName>
</protein>
<dbReference type="InterPro" id="IPR036291">
    <property type="entry name" value="NAD(P)-bd_dom_sf"/>
</dbReference>
<dbReference type="Gene3D" id="3.90.110.10">
    <property type="entry name" value="Lactate dehydrogenase/glycoside hydrolase, family 4, C-terminal"/>
    <property type="match status" value="1"/>
</dbReference>
<feature type="binding site" evidence="8">
    <location>
        <position position="154"/>
    </location>
    <ligand>
        <name>substrate</name>
    </ligand>
</feature>
<dbReference type="EC" id="1.1.1.27" evidence="3 6"/>
<dbReference type="UniPathway" id="UPA00554">
    <property type="reaction ID" value="UER00611"/>
</dbReference>
<gene>
    <name evidence="6" type="primary">ldh</name>
    <name evidence="12" type="ORF">SAMN02745207_01417</name>
</gene>
<dbReference type="InterPro" id="IPR001557">
    <property type="entry name" value="L-lactate/malate_DH"/>
</dbReference>
<dbReference type="PANTHER" id="PTHR43128">
    <property type="entry name" value="L-2-HYDROXYCARBOXYLATE DEHYDROGENASE (NAD(P)(+))"/>
    <property type="match status" value="1"/>
</dbReference>
<dbReference type="OrthoDB" id="9802969at2"/>
<dbReference type="SUPFAM" id="SSF56327">
    <property type="entry name" value="LDH C-terminal domain-like"/>
    <property type="match status" value="1"/>
</dbReference>
<feature type="domain" description="Lactate/malate dehydrogenase N-terminal" evidence="10">
    <location>
        <begin position="7"/>
        <end position="144"/>
    </location>
</feature>
<evidence type="ECO:0000256" key="8">
    <source>
        <dbReference type="PIRSR" id="PIRSR000102-2"/>
    </source>
</evidence>
<evidence type="ECO:0000313" key="13">
    <source>
        <dbReference type="Proteomes" id="UP000184447"/>
    </source>
</evidence>
<dbReference type="STRING" id="1121316.SAMN02745207_01417"/>
<keyword evidence="5 6" id="KW-0520">NAD</keyword>
<comment type="caution">
    <text evidence="6">Lacks conserved residue(s) required for the propagation of feature annotation.</text>
</comment>
<proteinExistence type="inferred from homology"/>
<feature type="binding site" evidence="8">
    <location>
        <position position="123"/>
    </location>
    <ligand>
        <name>substrate</name>
    </ligand>
</feature>
<evidence type="ECO:0000256" key="4">
    <source>
        <dbReference type="ARBA" id="ARBA00023002"/>
    </source>
</evidence>
<evidence type="ECO:0000256" key="1">
    <source>
        <dbReference type="ARBA" id="ARBA00004843"/>
    </source>
</evidence>
<dbReference type="InterPro" id="IPR001236">
    <property type="entry name" value="Lactate/malate_DH_N"/>
</dbReference>
<evidence type="ECO:0000256" key="9">
    <source>
        <dbReference type="PIRSR" id="PIRSR000102-3"/>
    </source>
</evidence>
<feature type="binding site" evidence="8">
    <location>
        <position position="85"/>
    </location>
    <ligand>
        <name>substrate</name>
    </ligand>
</feature>
<feature type="binding site" evidence="6 9">
    <location>
        <begin position="121"/>
        <end position="123"/>
    </location>
    <ligand>
        <name>NAD(+)</name>
        <dbReference type="ChEBI" id="CHEBI:57540"/>
    </ligand>
</feature>
<dbReference type="Proteomes" id="UP000184447">
    <property type="component" value="Unassembled WGS sequence"/>
</dbReference>
<feature type="binding site" evidence="6">
    <location>
        <position position="233"/>
    </location>
    <ligand>
        <name>substrate</name>
    </ligand>
</feature>
<feature type="binding site" evidence="6 8">
    <location>
        <position position="91"/>
    </location>
    <ligand>
        <name>substrate</name>
    </ligand>
</feature>
<dbReference type="InterPro" id="IPR011304">
    <property type="entry name" value="L-lactate_DH"/>
</dbReference>
<evidence type="ECO:0000313" key="12">
    <source>
        <dbReference type="EMBL" id="SHH52533.1"/>
    </source>
</evidence>
<dbReference type="Pfam" id="PF02866">
    <property type="entry name" value="Ldh_1_C"/>
    <property type="match status" value="1"/>
</dbReference>
<feature type="domain" description="Lactate/malate dehydrogenase C-terminal" evidence="11">
    <location>
        <begin position="148"/>
        <end position="315"/>
    </location>
</feature>
<name>A0A1M5TQ68_9CLOT</name>
<dbReference type="HAMAP" id="MF_00488">
    <property type="entry name" value="Lactate_dehydrog"/>
    <property type="match status" value="1"/>
</dbReference>
<evidence type="ECO:0000256" key="3">
    <source>
        <dbReference type="ARBA" id="ARBA00012967"/>
    </source>
</evidence>
<dbReference type="GO" id="GO:0004459">
    <property type="term" value="F:L-lactate dehydrogenase (NAD+) activity"/>
    <property type="evidence" value="ECO:0007669"/>
    <property type="project" value="UniProtKB-UniRule"/>
</dbReference>
<comment type="similarity">
    <text evidence="2 6">Belongs to the LDH/MDH superfamily. LDH family.</text>
</comment>
<comment type="subunit">
    <text evidence="6">Homotetramer.</text>
</comment>
<dbReference type="Gene3D" id="3.40.50.720">
    <property type="entry name" value="NAD(P)-binding Rossmann-like Domain"/>
    <property type="match status" value="1"/>
</dbReference>